<comment type="caution">
    <text evidence="1">The sequence shown here is derived from an EMBL/GenBank/DDBJ whole genome shotgun (WGS) entry which is preliminary data.</text>
</comment>
<gene>
    <name evidence="1" type="ORF">LU635_05905</name>
</gene>
<accession>A0A9X1UVY6</accession>
<dbReference type="Proteomes" id="UP001139344">
    <property type="component" value="Unassembled WGS sequence"/>
</dbReference>
<evidence type="ECO:0000313" key="2">
    <source>
        <dbReference type="Proteomes" id="UP001139344"/>
    </source>
</evidence>
<name>A0A9X1UVY6_9FLAO</name>
<sequence length="250" mass="29433">MKEYINLLETGEWKRKRLEILNRDNFTCQRCGFNKSNFKDSIVSFITGEYEIKVIKEALINHLELTIHQNQGIKIIAKSNKLIPDKSAFILVLNFIDKRFKNKEFKGSLIEDKYYGIDDYSPKINVENLLDKDIDKYTIDLNGVWIINPRNDTQGVIKEKEYLEIHHKCYRTNKEIWDQDDNEYITVCNVCHKIAHENYKIPYYDENNNILNNLIPCNRCYGKGSFPEFSHVNGGTCFRCYGSGHEIIQQ</sequence>
<proteinExistence type="predicted"/>
<protein>
    <submittedName>
        <fullName evidence="1">Uncharacterized protein</fullName>
    </submittedName>
</protein>
<organism evidence="1 2">
    <name type="scientific">Christiangramia crocea</name>
    <dbReference type="NCBI Taxonomy" id="2904124"/>
    <lineage>
        <taxon>Bacteria</taxon>
        <taxon>Pseudomonadati</taxon>
        <taxon>Bacteroidota</taxon>
        <taxon>Flavobacteriia</taxon>
        <taxon>Flavobacteriales</taxon>
        <taxon>Flavobacteriaceae</taxon>
        <taxon>Christiangramia</taxon>
    </lineage>
</organism>
<dbReference type="RefSeq" id="WP_240097187.1">
    <property type="nucleotide sequence ID" value="NZ_JAJSON010000015.1"/>
</dbReference>
<reference evidence="1" key="1">
    <citation type="submission" date="2021-12" db="EMBL/GenBank/DDBJ databases">
        <title>Description of Gramella crocea sp. nov., a new bacterium isolated from activated sludge.</title>
        <authorList>
            <person name="Zhang X."/>
        </authorList>
    </citation>
    <scope>NUCLEOTIDE SEQUENCE</scope>
    <source>
        <strain evidence="1">YB25</strain>
    </source>
</reference>
<dbReference type="AlphaFoldDB" id="A0A9X1UVY6"/>
<keyword evidence="2" id="KW-1185">Reference proteome</keyword>
<dbReference type="EMBL" id="JAJSON010000015">
    <property type="protein sequence ID" value="MCG9971166.1"/>
    <property type="molecule type" value="Genomic_DNA"/>
</dbReference>
<evidence type="ECO:0000313" key="1">
    <source>
        <dbReference type="EMBL" id="MCG9971166.1"/>
    </source>
</evidence>